<evidence type="ECO:0000313" key="1">
    <source>
        <dbReference type="EMBL" id="KAL0479003.1"/>
    </source>
</evidence>
<accession>A0AAW2YQ12</accession>
<evidence type="ECO:0000313" key="2">
    <source>
        <dbReference type="Proteomes" id="UP001431209"/>
    </source>
</evidence>
<organism evidence="1 2">
    <name type="scientific">Acrasis kona</name>
    <dbReference type="NCBI Taxonomy" id="1008807"/>
    <lineage>
        <taxon>Eukaryota</taxon>
        <taxon>Discoba</taxon>
        <taxon>Heterolobosea</taxon>
        <taxon>Tetramitia</taxon>
        <taxon>Eutetramitia</taxon>
        <taxon>Acrasidae</taxon>
        <taxon>Acrasis</taxon>
    </lineage>
</organism>
<dbReference type="AlphaFoldDB" id="A0AAW2YQ12"/>
<dbReference type="EMBL" id="JAOPGA020000490">
    <property type="protein sequence ID" value="KAL0479003.1"/>
    <property type="molecule type" value="Genomic_DNA"/>
</dbReference>
<name>A0AAW2YQ12_9EUKA</name>
<sequence>MDKTEQAAQEFESFLLIQSEIKSHNIHYQSLPPFLRSHITSLRDNSNKRSYKSNYMRRCELDRKSHTILTREKNSNQTKNEGTIIKPLSNKEVINNEPLVSSKNT</sequence>
<comment type="caution">
    <text evidence="1">The sequence shown here is derived from an EMBL/GenBank/DDBJ whole genome shotgun (WGS) entry which is preliminary data.</text>
</comment>
<reference evidence="1 2" key="1">
    <citation type="submission" date="2024-03" db="EMBL/GenBank/DDBJ databases">
        <title>The Acrasis kona genome and developmental transcriptomes reveal deep origins of eukaryotic multicellular pathways.</title>
        <authorList>
            <person name="Sheikh S."/>
            <person name="Fu C.-J."/>
            <person name="Brown M.W."/>
            <person name="Baldauf S.L."/>
        </authorList>
    </citation>
    <scope>NUCLEOTIDE SEQUENCE [LARGE SCALE GENOMIC DNA]</scope>
    <source>
        <strain evidence="1 2">ATCC MYA-3509</strain>
    </source>
</reference>
<gene>
    <name evidence="1" type="ORF">AKO1_002657</name>
</gene>
<keyword evidence="2" id="KW-1185">Reference proteome</keyword>
<dbReference type="Proteomes" id="UP001431209">
    <property type="component" value="Unassembled WGS sequence"/>
</dbReference>
<protein>
    <submittedName>
        <fullName evidence="1">Uncharacterized protein</fullName>
    </submittedName>
</protein>
<proteinExistence type="predicted"/>